<evidence type="ECO:0000259" key="1">
    <source>
        <dbReference type="Pfam" id="PF00534"/>
    </source>
</evidence>
<gene>
    <name evidence="3" type="ORF">GYA37_01425</name>
</gene>
<dbReference type="PANTHER" id="PTHR45947">
    <property type="entry name" value="SULFOQUINOVOSYL TRANSFERASE SQD2"/>
    <property type="match status" value="1"/>
</dbReference>
<dbReference type="AlphaFoldDB" id="A0A7X9HSH7"/>
<reference evidence="3 4" key="1">
    <citation type="journal article" date="2020" name="Biotechnol. Biofuels">
        <title>New insights from the biogas microbiome by comprehensive genome-resolved metagenomics of nearly 1600 species originating from multiple anaerobic digesters.</title>
        <authorList>
            <person name="Campanaro S."/>
            <person name="Treu L."/>
            <person name="Rodriguez-R L.M."/>
            <person name="Kovalovszki A."/>
            <person name="Ziels R.M."/>
            <person name="Maus I."/>
            <person name="Zhu X."/>
            <person name="Kougias P.G."/>
            <person name="Basile A."/>
            <person name="Luo G."/>
            <person name="Schluter A."/>
            <person name="Konstantinidis K.T."/>
            <person name="Angelidaki I."/>
        </authorList>
    </citation>
    <scope>NUCLEOTIDE SEQUENCE [LARGE SCALE GENOMIC DNA]</scope>
    <source>
        <strain evidence="3">AS27yjCOA_202</strain>
    </source>
</reference>
<protein>
    <submittedName>
        <fullName evidence="3">Glycosyltransferase family 4 protein</fullName>
    </submittedName>
</protein>
<comment type="caution">
    <text evidence="3">The sequence shown here is derived from an EMBL/GenBank/DDBJ whole genome shotgun (WGS) entry which is preliminary data.</text>
</comment>
<dbReference type="PANTHER" id="PTHR45947:SF3">
    <property type="entry name" value="SULFOQUINOVOSYL TRANSFERASE SQD2"/>
    <property type="match status" value="1"/>
</dbReference>
<dbReference type="Pfam" id="PF13439">
    <property type="entry name" value="Glyco_transf_4"/>
    <property type="match status" value="1"/>
</dbReference>
<accession>A0A7X9HSH7</accession>
<evidence type="ECO:0000259" key="2">
    <source>
        <dbReference type="Pfam" id="PF13439"/>
    </source>
</evidence>
<dbReference type="InterPro" id="IPR001296">
    <property type="entry name" value="Glyco_trans_1"/>
</dbReference>
<dbReference type="Gene3D" id="3.40.50.2000">
    <property type="entry name" value="Glycogen Phosphorylase B"/>
    <property type="match status" value="2"/>
</dbReference>
<feature type="domain" description="Glycosyltransferase subfamily 4-like N-terminal" evidence="2">
    <location>
        <begin position="12"/>
        <end position="171"/>
    </location>
</feature>
<organism evidence="3 4">
    <name type="scientific">candidate division WWE3 bacterium</name>
    <dbReference type="NCBI Taxonomy" id="2053526"/>
    <lineage>
        <taxon>Bacteria</taxon>
        <taxon>Katanobacteria</taxon>
    </lineage>
</organism>
<dbReference type="SUPFAM" id="SSF53756">
    <property type="entry name" value="UDP-Glycosyltransferase/glycogen phosphorylase"/>
    <property type="match status" value="1"/>
</dbReference>
<dbReference type="CDD" id="cd03801">
    <property type="entry name" value="GT4_PimA-like"/>
    <property type="match status" value="1"/>
</dbReference>
<dbReference type="GO" id="GO:0016757">
    <property type="term" value="F:glycosyltransferase activity"/>
    <property type="evidence" value="ECO:0007669"/>
    <property type="project" value="InterPro"/>
</dbReference>
<feature type="domain" description="Glycosyl transferase family 1" evidence="1">
    <location>
        <begin position="186"/>
        <end position="328"/>
    </location>
</feature>
<name>A0A7X9HSH7_UNCKA</name>
<evidence type="ECO:0000313" key="3">
    <source>
        <dbReference type="EMBL" id="NMB91491.1"/>
    </source>
</evidence>
<dbReference type="InterPro" id="IPR028098">
    <property type="entry name" value="Glyco_trans_4-like_N"/>
</dbReference>
<keyword evidence="3" id="KW-0808">Transferase</keyword>
<dbReference type="InterPro" id="IPR050194">
    <property type="entry name" value="Glycosyltransferase_grp1"/>
</dbReference>
<dbReference type="Pfam" id="PF00534">
    <property type="entry name" value="Glycos_transf_1"/>
    <property type="match status" value="1"/>
</dbReference>
<dbReference type="EMBL" id="JAAZNV010000006">
    <property type="protein sequence ID" value="NMB91491.1"/>
    <property type="molecule type" value="Genomic_DNA"/>
</dbReference>
<dbReference type="Proteomes" id="UP000590542">
    <property type="component" value="Unassembled WGS sequence"/>
</dbReference>
<evidence type="ECO:0000313" key="4">
    <source>
        <dbReference type="Proteomes" id="UP000590542"/>
    </source>
</evidence>
<sequence length="388" mass="43872">MKILYVLNSSKYGGMEWHVYDLIKGMIQKGHEVFVWCPGGVMSDAYSSLGAKTFNKEILKDIDLKYISELSLFIKENNIDIVHAHELKAASNALLAGNKAKVKVLITHTHTPISEWKIPEFKKKINEKVYSYLVNRYSSSEIALTKSKKKAKMKEGIKENKLTVIPNGLETLKFNVSPNQRADYAEEIRSKYNIPKTAFVFGNVGRLTEEKGIDVLIKAFSKFLKSDLFHQRDFYLLIAGGGKLEESLKQLTQELNLDGKVFITGAFDDHDKVKYYCSFDAFVFPSLAEGFGIVLLEALYMGLPTVCSNLEVLEEVGGDSVKYFEAGNDILLSKAMIDEYEISSKDGKSVSDRSKLRVESLYSMEKFVSNYLNLYTKLMEEAAAKRKK</sequence>
<proteinExistence type="predicted"/>